<evidence type="ECO:0000256" key="5">
    <source>
        <dbReference type="SAM" id="SignalP"/>
    </source>
</evidence>
<sequence length="162" mass="17714">MKLADHNRVFRPLGAFGLTLAILATIPLLSASEALAAQDDPSLIEVPQMDAERGKDLFAERGCVVCHTVNNVGGDIGPSLDASNIEQSRNPFEFFARMWRGADAMLHLQRADLGYQVDFSGQDLADIYAFVQNSEAQESFTEANLPDHIKEIIDNGPSIPKN</sequence>
<evidence type="ECO:0000256" key="1">
    <source>
        <dbReference type="ARBA" id="ARBA00022617"/>
    </source>
</evidence>
<dbReference type="InterPro" id="IPR036909">
    <property type="entry name" value="Cyt_c-like_dom_sf"/>
</dbReference>
<evidence type="ECO:0000256" key="3">
    <source>
        <dbReference type="ARBA" id="ARBA00023004"/>
    </source>
</evidence>
<dbReference type="InterPro" id="IPR009056">
    <property type="entry name" value="Cyt_c-like_dom"/>
</dbReference>
<evidence type="ECO:0000256" key="4">
    <source>
        <dbReference type="PROSITE-ProRule" id="PRU00433"/>
    </source>
</evidence>
<feature type="chain" id="PRO_5016901441" description="Cytochrome c domain-containing protein" evidence="5">
    <location>
        <begin position="37"/>
        <end position="162"/>
    </location>
</feature>
<accession>A0A367W1M2</accession>
<evidence type="ECO:0000256" key="2">
    <source>
        <dbReference type="ARBA" id="ARBA00022723"/>
    </source>
</evidence>
<protein>
    <recommendedName>
        <fullName evidence="6">Cytochrome c domain-containing protein</fullName>
    </recommendedName>
</protein>
<dbReference type="Proteomes" id="UP000253226">
    <property type="component" value="Unassembled WGS sequence"/>
</dbReference>
<dbReference type="EMBL" id="JPWF01000012">
    <property type="protein sequence ID" value="RCK33687.1"/>
    <property type="molecule type" value="Genomic_DNA"/>
</dbReference>
<keyword evidence="5" id="KW-0732">Signal</keyword>
<dbReference type="Gene3D" id="1.10.760.10">
    <property type="entry name" value="Cytochrome c-like domain"/>
    <property type="match status" value="1"/>
</dbReference>
<evidence type="ECO:0000259" key="6">
    <source>
        <dbReference type="PROSITE" id="PS51007"/>
    </source>
</evidence>
<dbReference type="GO" id="GO:0046872">
    <property type="term" value="F:metal ion binding"/>
    <property type="evidence" value="ECO:0007669"/>
    <property type="project" value="UniProtKB-KW"/>
</dbReference>
<dbReference type="OrthoDB" id="7866026at2"/>
<reference evidence="7 8" key="1">
    <citation type="submission" date="2014-07" db="EMBL/GenBank/DDBJ databases">
        <title>Draft genome sequence of Thalassospira profundimaris 35.</title>
        <authorList>
            <person name="Lai Q."/>
            <person name="Shao Z."/>
        </authorList>
    </citation>
    <scope>NUCLEOTIDE SEQUENCE [LARGE SCALE GENOMIC DNA]</scope>
    <source>
        <strain evidence="7 8">35</strain>
    </source>
</reference>
<keyword evidence="2 4" id="KW-0479">Metal-binding</keyword>
<feature type="domain" description="Cytochrome c" evidence="6">
    <location>
        <begin position="49"/>
        <end position="135"/>
    </location>
</feature>
<dbReference type="GO" id="GO:0020037">
    <property type="term" value="F:heme binding"/>
    <property type="evidence" value="ECO:0007669"/>
    <property type="project" value="InterPro"/>
</dbReference>
<comment type="caution">
    <text evidence="7">The sequence shown here is derived from an EMBL/GenBank/DDBJ whole genome shotgun (WGS) entry which is preliminary data.</text>
</comment>
<dbReference type="AlphaFoldDB" id="A0A367W1M2"/>
<keyword evidence="3 4" id="KW-0408">Iron</keyword>
<keyword evidence="1 4" id="KW-0349">Heme</keyword>
<dbReference type="SUPFAM" id="SSF46626">
    <property type="entry name" value="Cytochrome c"/>
    <property type="match status" value="1"/>
</dbReference>
<dbReference type="Pfam" id="PF00034">
    <property type="entry name" value="Cytochrom_C"/>
    <property type="match status" value="1"/>
</dbReference>
<dbReference type="RefSeq" id="WP_114103541.1">
    <property type="nucleotide sequence ID" value="NZ_JPWF01000012.1"/>
</dbReference>
<dbReference type="PROSITE" id="PS51007">
    <property type="entry name" value="CYTC"/>
    <property type="match status" value="1"/>
</dbReference>
<dbReference type="GO" id="GO:0009055">
    <property type="term" value="F:electron transfer activity"/>
    <property type="evidence" value="ECO:0007669"/>
    <property type="project" value="InterPro"/>
</dbReference>
<feature type="signal peptide" evidence="5">
    <location>
        <begin position="1"/>
        <end position="36"/>
    </location>
</feature>
<name>A0A367W1M2_9PROT</name>
<gene>
    <name evidence="7" type="ORF">TH19_17415</name>
</gene>
<organism evidence="7 8">
    <name type="scientific">Thalassospira profundimaris</name>
    <dbReference type="NCBI Taxonomy" id="502049"/>
    <lineage>
        <taxon>Bacteria</taxon>
        <taxon>Pseudomonadati</taxon>
        <taxon>Pseudomonadota</taxon>
        <taxon>Alphaproteobacteria</taxon>
        <taxon>Rhodospirillales</taxon>
        <taxon>Thalassospiraceae</taxon>
        <taxon>Thalassospira</taxon>
    </lineage>
</organism>
<evidence type="ECO:0000313" key="7">
    <source>
        <dbReference type="EMBL" id="RCK33687.1"/>
    </source>
</evidence>
<evidence type="ECO:0000313" key="8">
    <source>
        <dbReference type="Proteomes" id="UP000253226"/>
    </source>
</evidence>
<proteinExistence type="predicted"/>